<dbReference type="Proteomes" id="UP000019116">
    <property type="component" value="Chromosome 6D"/>
</dbReference>
<evidence type="ECO:0000313" key="3">
    <source>
        <dbReference type="Proteomes" id="UP000019116"/>
    </source>
</evidence>
<dbReference type="Gramene" id="TraesMAC6D03G03791980.1">
    <property type="protein sequence ID" value="TraesMAC6D03G03791980.1"/>
    <property type="gene ID" value="TraesMAC6D03G03791980"/>
</dbReference>
<reference evidence="2" key="2">
    <citation type="submission" date="2018-10" db="UniProtKB">
        <authorList>
            <consortium name="EnsemblPlants"/>
        </authorList>
    </citation>
    <scope>IDENTIFICATION</scope>
</reference>
<dbReference type="OrthoDB" id="676759at2759"/>
<name>A0A3B6QP51_WHEAT</name>
<dbReference type="SUPFAM" id="SSF52058">
    <property type="entry name" value="L domain-like"/>
    <property type="match status" value="1"/>
</dbReference>
<dbReference type="RefSeq" id="XP_044421694.1">
    <property type="nucleotide sequence ID" value="XM_044565759.1"/>
</dbReference>
<feature type="domain" description="Disease resistance protein At4g27190-like leucine-rich repeats" evidence="1">
    <location>
        <begin position="880"/>
        <end position="991"/>
    </location>
</feature>
<dbReference type="Gramene" id="TraesNOR6D03G03834530.1">
    <property type="protein sequence ID" value="TraesNOR6D03G03834530.1"/>
    <property type="gene ID" value="TraesNOR6D03G03834530"/>
</dbReference>
<dbReference type="EnsemblPlants" id="TraesCS6D02G377500.1">
    <property type="protein sequence ID" value="TraesCS6D02G377500.1"/>
    <property type="gene ID" value="TraesCS6D02G377500"/>
</dbReference>
<evidence type="ECO:0000259" key="1">
    <source>
        <dbReference type="Pfam" id="PF23247"/>
    </source>
</evidence>
<protein>
    <recommendedName>
        <fullName evidence="1">Disease resistance protein At4g27190-like leucine-rich repeats domain-containing protein</fullName>
    </recommendedName>
</protein>
<dbReference type="OMA" id="EDHTEWT"/>
<accession>A0A3B6QP51</accession>
<sequence length="1035" mass="117336">MSLPKLEIFAKDVDEAREEIFRVLPMMDRSVRIIYFDGWGGFGASAVLRSIAKVLPSVRTAPELCFDRTIYIDCSEWKSGRAMQRLIAEELKLDHSVMSILDKQDEEDDFSGVDEISRDVIERVGQMIDQTLRGSKFMMIFLNGSDVEFDIGAFGPPFARFGDNMMIWTFKRRFLTMNHWCSEIADKLRYTHTLSCVHPMITERLTSSEFQAILREEAAAIVARSPCMLDIDPTMVADCCLYQLFLHCNFHTFQWVAHASNCWMCDGIIQGDRARDISIALHGKLNWERGAPLVNGVLRKFMKHTEPPFLILQDDDVYEEGPYRWISVTSRNTKLHGLQTIPAAASSFFLAFERSDYPIPLPHGLFEHSNNLGVLVLCCCAFSFAAPPFLKSHRLRFLGLDCCIDDQTGDGEDHTEWTSLYSLWVLHLSYTDWNEILSEEKMDLMTNIKELNIEGTRCWQYTADLQGRLPNLLRLRIIKPTCQWETSRDAGNSFMDKTRIEILDLSGNTEMEVVPTSLSKASGLRVLVLDGCDGVENIDGPGGLPSSIESFSFDGYGPAFEWTPSIELPFKHFCPPTTTETNNRDIKVSKISLAGCKQLKNLFLRGLPNLLELDLSGTAIKILDFETMVVQVPGLKRLFLIGCEHLRAINFPGKSDFERNLDLELLYIDTRPGAACHRSTIEENNSSQLQVNAIITDARLVRSLHSLIYYGMNSPRDVCFDIQVTSSPVSVGPVQSEAPCSDKIGHSEEESLNLQLVPAHRYSDVSSMIGDASLPMQAFPPPPMKLDRHVEIAEGSHFLESELDKYRGLGGLMDLYAESLHVHDVPVCAIVPPPFWGNKLRHFCVERCSKVDAVFQTSPDGLLELETLWVSHLLMARWICSKGYHCTGGTFRSLQHLHVRSCPSLQFVLPVWFPSFPSLKTLYIIHCSNLKHIFTLDNEHPEEIAVQGILFPKLTTIHLHDLPELQQICEFKMVAPAVKTIVIRRCWNLRHPLLVVGTDDIEIEKDVCLEVDVGHHPDRWTPRYKKKLPRVSVLR</sequence>
<dbReference type="InterPro" id="IPR032675">
    <property type="entry name" value="LRR_dom_sf"/>
</dbReference>
<dbReference type="Gramene" id="TraesCS6D02G377500.1">
    <property type="protein sequence ID" value="TraesCS6D02G377500.1"/>
    <property type="gene ID" value="TraesCS6D02G377500"/>
</dbReference>
<dbReference type="Gramene" id="TraesLAC6D03G03744480.1">
    <property type="protein sequence ID" value="TraesLAC6D03G03744480.1"/>
    <property type="gene ID" value="TraesLAC6D03G03744480"/>
</dbReference>
<dbReference type="PANTHER" id="PTHR33463">
    <property type="entry name" value="NB-ARC DOMAIN-CONTAINING PROTEIN-RELATED"/>
    <property type="match status" value="1"/>
</dbReference>
<dbReference type="STRING" id="4565.A0A3B6QP51"/>
<proteinExistence type="predicted"/>
<dbReference type="Gramene" id="TraesCS6D03G0871800.1">
    <property type="protein sequence ID" value="TraesCS6D03G0871800.1.CDS"/>
    <property type="gene ID" value="TraesCS6D03G0871800"/>
</dbReference>
<dbReference type="Gramene" id="TraesSYM6D03G03741390.1">
    <property type="protein sequence ID" value="TraesSYM6D03G03741390.1"/>
    <property type="gene ID" value="TraesSYM6D03G03741390"/>
</dbReference>
<dbReference type="PANTHER" id="PTHR33463:SF27">
    <property type="entry name" value="NB-ARC DOMAIN-CONTAINING PROTEIN"/>
    <property type="match status" value="1"/>
</dbReference>
<keyword evidence="3" id="KW-1185">Reference proteome</keyword>
<dbReference type="RefSeq" id="XP_044421693.1">
    <property type="nucleotide sequence ID" value="XM_044565758.1"/>
</dbReference>
<dbReference type="InterPro" id="IPR057135">
    <property type="entry name" value="At4g27190-like_LRR"/>
</dbReference>
<evidence type="ECO:0000313" key="2">
    <source>
        <dbReference type="EnsemblPlants" id="TraesCS6D02G377500.1"/>
    </source>
</evidence>
<organism evidence="2">
    <name type="scientific">Triticum aestivum</name>
    <name type="common">Wheat</name>
    <dbReference type="NCBI Taxonomy" id="4565"/>
    <lineage>
        <taxon>Eukaryota</taxon>
        <taxon>Viridiplantae</taxon>
        <taxon>Streptophyta</taxon>
        <taxon>Embryophyta</taxon>
        <taxon>Tracheophyta</taxon>
        <taxon>Spermatophyta</taxon>
        <taxon>Magnoliopsida</taxon>
        <taxon>Liliopsida</taxon>
        <taxon>Poales</taxon>
        <taxon>Poaceae</taxon>
        <taxon>BOP clade</taxon>
        <taxon>Pooideae</taxon>
        <taxon>Triticodae</taxon>
        <taxon>Triticeae</taxon>
        <taxon>Triticinae</taxon>
        <taxon>Triticum</taxon>
    </lineage>
</organism>
<gene>
    <name evidence="2" type="primary">LOC123146171</name>
</gene>
<dbReference type="Gramene" id="TraesJUL6D03G03826930.1">
    <property type="protein sequence ID" value="TraesJUL6D03G03826930.1"/>
    <property type="gene ID" value="TraesJUL6D03G03826930"/>
</dbReference>
<dbReference type="Pfam" id="PF23247">
    <property type="entry name" value="LRR_RPS2"/>
    <property type="match status" value="1"/>
</dbReference>
<dbReference type="Gene3D" id="3.80.10.10">
    <property type="entry name" value="Ribonuclease Inhibitor"/>
    <property type="match status" value="2"/>
</dbReference>
<reference evidence="2" key="1">
    <citation type="submission" date="2018-08" db="EMBL/GenBank/DDBJ databases">
        <authorList>
            <person name="Rossello M."/>
        </authorList>
    </citation>
    <scope>NUCLEOTIDE SEQUENCE [LARGE SCALE GENOMIC DNA]</scope>
    <source>
        <strain evidence="2">cv. Chinese Spring</strain>
    </source>
</reference>
<dbReference type="GeneID" id="123146171"/>
<dbReference type="AlphaFoldDB" id="A0A3B6QP51"/>
<dbReference type="InterPro" id="IPR050905">
    <property type="entry name" value="Plant_NBS-LRR"/>
</dbReference>
<dbReference type="Gramene" id="TraesARI6D03G03765760.1">
    <property type="protein sequence ID" value="TraesARI6D03G03765760.1"/>
    <property type="gene ID" value="TraesARI6D03G03765760"/>
</dbReference>
<dbReference type="SMR" id="A0A3B6QP51"/>